<evidence type="ECO:0000256" key="2">
    <source>
        <dbReference type="SAM" id="Coils"/>
    </source>
</evidence>
<dbReference type="SUPFAM" id="SSF111369">
    <property type="entry name" value="HlyD-like secretion proteins"/>
    <property type="match status" value="1"/>
</dbReference>
<evidence type="ECO:0000256" key="3">
    <source>
        <dbReference type="SAM" id="MobiDB-lite"/>
    </source>
</evidence>
<comment type="caution">
    <text evidence="6">The sequence shown here is derived from an EMBL/GenBank/DDBJ whole genome shotgun (WGS) entry which is preliminary data.</text>
</comment>
<feature type="compositionally biased region" description="Low complexity" evidence="3">
    <location>
        <begin position="334"/>
        <end position="349"/>
    </location>
</feature>
<dbReference type="GO" id="GO:1990281">
    <property type="term" value="C:efflux pump complex"/>
    <property type="evidence" value="ECO:0007669"/>
    <property type="project" value="TreeGrafter"/>
</dbReference>
<dbReference type="InterPro" id="IPR006143">
    <property type="entry name" value="RND_pump_MFP"/>
</dbReference>
<evidence type="ECO:0000259" key="4">
    <source>
        <dbReference type="Pfam" id="PF25954"/>
    </source>
</evidence>
<dbReference type="RefSeq" id="WP_069319725.1">
    <property type="nucleotide sequence ID" value="NZ_MDDS01000013.1"/>
</dbReference>
<dbReference type="PANTHER" id="PTHR30469:SF16">
    <property type="entry name" value="HAE1 FAMILY EFFLUX PUMP MFP COMPONENT"/>
    <property type="match status" value="1"/>
</dbReference>
<feature type="coiled-coil region" evidence="2">
    <location>
        <begin position="91"/>
        <end position="118"/>
    </location>
</feature>
<dbReference type="InterPro" id="IPR058637">
    <property type="entry name" value="YknX-like_C"/>
</dbReference>
<accession>A0A1E3LXY0</accession>
<dbReference type="Pfam" id="PF25989">
    <property type="entry name" value="YknX_C"/>
    <property type="match status" value="1"/>
</dbReference>
<evidence type="ECO:0000313" key="6">
    <source>
        <dbReference type="EMBL" id="ODP38637.1"/>
    </source>
</evidence>
<feature type="domain" description="YknX-like C-terminal permuted SH3-like" evidence="5">
    <location>
        <begin position="271"/>
        <end position="336"/>
    </location>
</feature>
<dbReference type="STRING" id="1888892.BFL28_00965"/>
<dbReference type="GO" id="GO:0015562">
    <property type="term" value="F:efflux transmembrane transporter activity"/>
    <property type="evidence" value="ECO:0007669"/>
    <property type="project" value="TreeGrafter"/>
</dbReference>
<dbReference type="Proteomes" id="UP000094487">
    <property type="component" value="Unassembled WGS sequence"/>
</dbReference>
<gene>
    <name evidence="6" type="ORF">BFL28_00965</name>
</gene>
<keyword evidence="7" id="KW-1185">Reference proteome</keyword>
<proteinExistence type="inferred from homology"/>
<name>A0A1E3LXY0_9SPHN</name>
<evidence type="ECO:0000256" key="1">
    <source>
        <dbReference type="ARBA" id="ARBA00009477"/>
    </source>
</evidence>
<dbReference type="Pfam" id="PF25954">
    <property type="entry name" value="Beta-barrel_RND_2"/>
    <property type="match status" value="1"/>
</dbReference>
<dbReference type="FunFam" id="2.40.30.170:FF:000010">
    <property type="entry name" value="Efflux RND transporter periplasmic adaptor subunit"/>
    <property type="match status" value="1"/>
</dbReference>
<evidence type="ECO:0000313" key="7">
    <source>
        <dbReference type="Proteomes" id="UP000094487"/>
    </source>
</evidence>
<dbReference type="Gene3D" id="2.40.420.20">
    <property type="match status" value="1"/>
</dbReference>
<keyword evidence="2" id="KW-0175">Coiled coil</keyword>
<dbReference type="Gene3D" id="1.10.287.470">
    <property type="entry name" value="Helix hairpin bin"/>
    <property type="match status" value="1"/>
</dbReference>
<dbReference type="PANTHER" id="PTHR30469">
    <property type="entry name" value="MULTIDRUG RESISTANCE PROTEIN MDTA"/>
    <property type="match status" value="1"/>
</dbReference>
<feature type="region of interest" description="Disordered" evidence="3">
    <location>
        <begin position="333"/>
        <end position="367"/>
    </location>
</feature>
<dbReference type="AlphaFoldDB" id="A0A1E3LXY0"/>
<sequence length="367" mass="38001">MRLILTLAAAAYLLSACGKSDSAEAQRRVPPLVKLAPVQSVRFVERIDAVGTARANEQVTLTAPVTDRILRLNFDDGAYVARGQVIAVLAQGQEAAQLAQAQARAREAQQQLDRLEALKSRGFATRSAVDAQVALAGQAAGQAAEARASIGDRVVRAPFGGWVSLRNISAGAVVGAGAEIATVSDISRIKLDFSVPETLLSRVQPGQPIEGVAAAYPDQPFRGTIATIDPVLNPQSRAATVRAVLANGDRRLKPGMLLTVAVESAARTAPAVPELAVVGEGEQTFVFVIENGKAKRVKVITGLRQNGMVEIRQGIAAGQRVVTEGVVKIADGQAVRPGPAGRGAGTPAPESEARARGKGSPAGKSGG</sequence>
<dbReference type="Gene3D" id="2.40.50.100">
    <property type="match status" value="1"/>
</dbReference>
<organism evidence="6 7">
    <name type="scientific">Sphingomonas turrisvirgatae</name>
    <dbReference type="NCBI Taxonomy" id="1888892"/>
    <lineage>
        <taxon>Bacteria</taxon>
        <taxon>Pseudomonadati</taxon>
        <taxon>Pseudomonadota</taxon>
        <taxon>Alphaproteobacteria</taxon>
        <taxon>Sphingomonadales</taxon>
        <taxon>Sphingomonadaceae</taxon>
        <taxon>Sphingomonas</taxon>
    </lineage>
</organism>
<dbReference type="Gene3D" id="2.40.30.170">
    <property type="match status" value="1"/>
</dbReference>
<reference evidence="6 7" key="1">
    <citation type="submission" date="2016-08" db="EMBL/GenBank/DDBJ databases">
        <title>Draft genome of the agarase producing Sphingomonas sp. MCT13.</title>
        <authorList>
            <person name="D'Andrea M.M."/>
            <person name="Rossolini G.M."/>
            <person name="Thaller M.C."/>
        </authorList>
    </citation>
    <scope>NUCLEOTIDE SEQUENCE [LARGE SCALE GENOMIC DNA]</scope>
    <source>
        <strain evidence="6 7">MCT13</strain>
    </source>
</reference>
<dbReference type="NCBIfam" id="TIGR01730">
    <property type="entry name" value="RND_mfp"/>
    <property type="match status" value="1"/>
</dbReference>
<evidence type="ECO:0000259" key="5">
    <source>
        <dbReference type="Pfam" id="PF25989"/>
    </source>
</evidence>
<protein>
    <submittedName>
        <fullName evidence="6">Efflux transporter periplasmic adaptor subunit</fullName>
    </submittedName>
</protein>
<dbReference type="EMBL" id="MDDS01000013">
    <property type="protein sequence ID" value="ODP38637.1"/>
    <property type="molecule type" value="Genomic_DNA"/>
</dbReference>
<comment type="similarity">
    <text evidence="1">Belongs to the membrane fusion protein (MFP) (TC 8.A.1) family.</text>
</comment>
<feature type="domain" description="CusB-like beta-barrel" evidence="4">
    <location>
        <begin position="191"/>
        <end position="265"/>
    </location>
</feature>
<dbReference type="PROSITE" id="PS51257">
    <property type="entry name" value="PROKAR_LIPOPROTEIN"/>
    <property type="match status" value="1"/>
</dbReference>
<dbReference type="InterPro" id="IPR058792">
    <property type="entry name" value="Beta-barrel_RND_2"/>
</dbReference>
<dbReference type="OrthoDB" id="9806939at2"/>